<dbReference type="InterPro" id="IPR004294">
    <property type="entry name" value="Carotenoid_Oase"/>
</dbReference>
<dbReference type="GO" id="GO:0010436">
    <property type="term" value="F:carotenoid dioxygenase activity"/>
    <property type="evidence" value="ECO:0007669"/>
    <property type="project" value="TreeGrafter"/>
</dbReference>
<evidence type="ECO:0000256" key="1">
    <source>
        <dbReference type="ARBA" id="ARBA00006787"/>
    </source>
</evidence>
<comment type="similarity">
    <text evidence="1">Belongs to the carotenoid oxygenase family.</text>
</comment>
<proteinExistence type="inferred from homology"/>
<feature type="binding site" evidence="5">
    <location>
        <position position="287"/>
    </location>
    <ligand>
        <name>Fe cation</name>
        <dbReference type="ChEBI" id="CHEBI:24875"/>
        <note>catalytic</note>
    </ligand>
</feature>
<organism evidence="6 7">
    <name type="scientific">Plakobranchus ocellatus</name>
    <dbReference type="NCBI Taxonomy" id="259542"/>
    <lineage>
        <taxon>Eukaryota</taxon>
        <taxon>Metazoa</taxon>
        <taxon>Spiralia</taxon>
        <taxon>Lophotrochozoa</taxon>
        <taxon>Mollusca</taxon>
        <taxon>Gastropoda</taxon>
        <taxon>Heterobranchia</taxon>
        <taxon>Euthyneura</taxon>
        <taxon>Panpulmonata</taxon>
        <taxon>Sacoglossa</taxon>
        <taxon>Placobranchoidea</taxon>
        <taxon>Plakobranchidae</taxon>
        <taxon>Plakobranchus</taxon>
    </lineage>
</organism>
<name>A0AAV4AB36_9GAST</name>
<gene>
    <name evidence="6" type="ORF">PoB_003135400</name>
</gene>
<evidence type="ECO:0000256" key="2">
    <source>
        <dbReference type="ARBA" id="ARBA00022723"/>
    </source>
</evidence>
<evidence type="ECO:0000256" key="4">
    <source>
        <dbReference type="ARBA" id="ARBA00023004"/>
    </source>
</evidence>
<keyword evidence="2 5" id="KW-0479">Metal-binding</keyword>
<keyword evidence="7" id="KW-1185">Reference proteome</keyword>
<feature type="binding site" evidence="5">
    <location>
        <position position="228"/>
    </location>
    <ligand>
        <name>Fe cation</name>
        <dbReference type="ChEBI" id="CHEBI:24875"/>
        <note>catalytic</note>
    </ligand>
</feature>
<evidence type="ECO:0000313" key="7">
    <source>
        <dbReference type="Proteomes" id="UP000735302"/>
    </source>
</evidence>
<evidence type="ECO:0000313" key="6">
    <source>
        <dbReference type="EMBL" id="GFO04849.1"/>
    </source>
</evidence>
<dbReference type="Pfam" id="PF03055">
    <property type="entry name" value="RPE65"/>
    <property type="match status" value="1"/>
</dbReference>
<feature type="binding site" evidence="5">
    <location>
        <position position="358"/>
    </location>
    <ligand>
        <name>Fe cation</name>
        <dbReference type="ChEBI" id="CHEBI:24875"/>
        <note>catalytic</note>
    </ligand>
</feature>
<dbReference type="GO" id="GO:0003834">
    <property type="term" value="F:beta-carotene 15,15'-dioxygenase activity"/>
    <property type="evidence" value="ECO:0007669"/>
    <property type="project" value="TreeGrafter"/>
</dbReference>
<keyword evidence="4 5" id="KW-0408">Iron</keyword>
<accession>A0AAV4AB36</accession>
<evidence type="ECO:0000256" key="5">
    <source>
        <dbReference type="PIRSR" id="PIRSR604294-1"/>
    </source>
</evidence>
<dbReference type="AlphaFoldDB" id="A0AAV4AB36"/>
<keyword evidence="3" id="KW-0560">Oxidoreductase</keyword>
<sequence>MADRNLWEDLVTVDDKQSGEDVEVTKVMGKSENQHFTTFNLSHYGMSEDNLSAYNRLPQWCHFGQSDHMTEPMEINVTGKIPEWINGSLYRNGAGLFKIGPNAWNHLFDGYAVLQRFTFHKGKITYQASILDSSNYKRSAKHNRLVGPGFGCSFPDPCETIFWRFFNRFVPIPPKQIDNTNVNLVEFGDHLFALTESSLINEIKPDSLSVKEKTDARDVLAVHLGTAHPHKLKDGSMIYYGTNMKFKLAYNFIMVPPPSDPSNKPLANAKIVASVPSRWKMNISYTHSFGITENYFVHVEQPLTINIPRAVFKKQLGLNAVDMIIPHQGESMNIMLVDRSTGQRHPVTYKAPEGVVFHFINCYEEANHVVCDLCFHPKGAAAVKNAYLSLLTESAGSKETNKMHFARFVLPVLCDGAEAGKNLVTLPNTTATAMLEEGSQLVLSLTPEIIEEDLVAELPQINYNYNGVKHRYCYTSTAFATAQRKLAKFDLVEKKVLVHEVSENHQPGEPVFLARPGTTQEDDGVVVSTIIACNSSVPSYLVLLDASTFKEIGRASLPSEMKMSYTFHGIFTDKSL</sequence>
<dbReference type="GO" id="GO:0042574">
    <property type="term" value="P:retinal metabolic process"/>
    <property type="evidence" value="ECO:0007669"/>
    <property type="project" value="TreeGrafter"/>
</dbReference>
<protein>
    <submittedName>
        <fullName evidence="6">Beta,beta-carotene 15,15'-monooxygenase</fullName>
    </submittedName>
</protein>
<dbReference type="GO" id="GO:0046872">
    <property type="term" value="F:metal ion binding"/>
    <property type="evidence" value="ECO:0007669"/>
    <property type="project" value="UniProtKB-KW"/>
</dbReference>
<dbReference type="PANTHER" id="PTHR10543:SF24">
    <property type="entry name" value="CAROTENOID ISOMEROOXYGENASE"/>
    <property type="match status" value="1"/>
</dbReference>
<dbReference type="GO" id="GO:0016121">
    <property type="term" value="P:carotene catabolic process"/>
    <property type="evidence" value="ECO:0007669"/>
    <property type="project" value="TreeGrafter"/>
</dbReference>
<feature type="binding site" evidence="5">
    <location>
        <position position="568"/>
    </location>
    <ligand>
        <name>Fe cation</name>
        <dbReference type="ChEBI" id="CHEBI:24875"/>
        <note>catalytic</note>
    </ligand>
</feature>
<dbReference type="PANTHER" id="PTHR10543">
    <property type="entry name" value="BETA-CAROTENE DIOXYGENASE"/>
    <property type="match status" value="1"/>
</dbReference>
<dbReference type="EMBL" id="BLXT01003742">
    <property type="protein sequence ID" value="GFO04849.1"/>
    <property type="molecule type" value="Genomic_DNA"/>
</dbReference>
<dbReference type="Proteomes" id="UP000735302">
    <property type="component" value="Unassembled WGS sequence"/>
</dbReference>
<comment type="caution">
    <text evidence="6">The sequence shown here is derived from an EMBL/GenBank/DDBJ whole genome shotgun (WGS) entry which is preliminary data.</text>
</comment>
<comment type="cofactor">
    <cofactor evidence="5">
        <name>Fe(2+)</name>
        <dbReference type="ChEBI" id="CHEBI:29033"/>
    </cofactor>
    <text evidence="5">Binds 1 Fe(2+) ion per subunit.</text>
</comment>
<reference evidence="6 7" key="1">
    <citation type="journal article" date="2021" name="Elife">
        <title>Chloroplast acquisition without the gene transfer in kleptoplastic sea slugs, Plakobranchus ocellatus.</title>
        <authorList>
            <person name="Maeda T."/>
            <person name="Takahashi S."/>
            <person name="Yoshida T."/>
            <person name="Shimamura S."/>
            <person name="Takaki Y."/>
            <person name="Nagai Y."/>
            <person name="Toyoda A."/>
            <person name="Suzuki Y."/>
            <person name="Arimoto A."/>
            <person name="Ishii H."/>
            <person name="Satoh N."/>
            <person name="Nishiyama T."/>
            <person name="Hasebe M."/>
            <person name="Maruyama T."/>
            <person name="Minagawa J."/>
            <person name="Obokata J."/>
            <person name="Shigenobu S."/>
        </authorList>
    </citation>
    <scope>NUCLEOTIDE SEQUENCE [LARGE SCALE GENOMIC DNA]</scope>
</reference>
<evidence type="ECO:0000256" key="3">
    <source>
        <dbReference type="ARBA" id="ARBA00023002"/>
    </source>
</evidence>